<dbReference type="CDD" id="cd02511">
    <property type="entry name" value="Beta4Glucosyltransferase"/>
    <property type="match status" value="1"/>
</dbReference>
<comment type="caution">
    <text evidence="2">The sequence shown here is derived from an EMBL/GenBank/DDBJ whole genome shotgun (WGS) entry which is preliminary data.</text>
</comment>
<dbReference type="Gene3D" id="1.25.40.10">
    <property type="entry name" value="Tetratricopeptide repeat domain"/>
    <property type="match status" value="1"/>
</dbReference>
<organism evidence="2 3">
    <name type="scientific">Blautia obeum</name>
    <dbReference type="NCBI Taxonomy" id="40520"/>
    <lineage>
        <taxon>Bacteria</taxon>
        <taxon>Bacillati</taxon>
        <taxon>Bacillota</taxon>
        <taxon>Clostridia</taxon>
        <taxon>Lachnospirales</taxon>
        <taxon>Lachnospiraceae</taxon>
        <taxon>Blautia</taxon>
    </lineage>
</organism>
<evidence type="ECO:0000313" key="2">
    <source>
        <dbReference type="EMBL" id="RCH42426.1"/>
    </source>
</evidence>
<evidence type="ECO:0000313" key="3">
    <source>
        <dbReference type="Proteomes" id="UP000253208"/>
    </source>
</evidence>
<dbReference type="Gene3D" id="3.90.550.10">
    <property type="entry name" value="Spore Coat Polysaccharide Biosynthesis Protein SpsA, Chain A"/>
    <property type="match status" value="1"/>
</dbReference>
<dbReference type="EMBL" id="PSQG01000022">
    <property type="protein sequence ID" value="RCH42426.1"/>
    <property type="molecule type" value="Genomic_DNA"/>
</dbReference>
<name>A0A367FX61_9FIRM</name>
<protein>
    <submittedName>
        <fullName evidence="2">Glycosyl transferase</fullName>
    </submittedName>
</protein>
<gene>
    <name evidence="2" type="ORF">C4886_14165</name>
</gene>
<dbReference type="InterPro" id="IPR011990">
    <property type="entry name" value="TPR-like_helical_dom_sf"/>
</dbReference>
<dbReference type="SMART" id="SM00028">
    <property type="entry name" value="TPR"/>
    <property type="match status" value="3"/>
</dbReference>
<reference evidence="2 3" key="1">
    <citation type="submission" date="2018-02" db="EMBL/GenBank/DDBJ databases">
        <title>Complete genome sequencing of Faecalibacterium prausnitzii strains isolated from the human gut.</title>
        <authorList>
            <person name="Fitzgerald B.C."/>
            <person name="Shkoporov A.N."/>
            <person name="Ross P.R."/>
            <person name="Hill C."/>
        </authorList>
    </citation>
    <scope>NUCLEOTIDE SEQUENCE [LARGE SCALE GENOMIC DNA]</scope>
    <source>
        <strain evidence="2 3">APC942/31-1</strain>
    </source>
</reference>
<dbReference type="PANTHER" id="PTHR43630:SF2">
    <property type="entry name" value="GLYCOSYLTRANSFERASE"/>
    <property type="match status" value="1"/>
</dbReference>
<dbReference type="SUPFAM" id="SSF48452">
    <property type="entry name" value="TPR-like"/>
    <property type="match status" value="1"/>
</dbReference>
<dbReference type="RefSeq" id="WP_114002616.1">
    <property type="nucleotide sequence ID" value="NZ_PSQG01000022.1"/>
</dbReference>
<dbReference type="Proteomes" id="UP000253208">
    <property type="component" value="Unassembled WGS sequence"/>
</dbReference>
<dbReference type="PANTHER" id="PTHR43630">
    <property type="entry name" value="POLY-BETA-1,6-N-ACETYL-D-GLUCOSAMINE SYNTHASE"/>
    <property type="match status" value="1"/>
</dbReference>
<sequence length="359" mass="41920">MISLSLCMIVKNEEAVLERILKPVSQVMDAILIADTGSSDRTKEIAEQYTSQVFDFPWCDDFSAPRNFLLEKVRTDYWMWLDADDVLDEENLEKLKSLKETLNPGTDVVMMEYAAGFDQSGRTTFSYFRERIMKTSRNFRWNGAVHETVIPEGNIIYSDVVIRHRKCGKGDPDRNLRIYEKMLAGGETLEPRHQLYYGRELYYHQRYPETETVLVEFLKNPSGWLENKIDACFVLGQCYRKMGEKKYALEAFLYSLTMDVPRAEICCEVGKIFLERELPRQAAYWYGQALTVPSDKKKGGFFMAEYHGFVPYMQLCVCYDKMGCPEQAFFFHKKAMELKPEDPGVLYDQKYFREKYGLA</sequence>
<evidence type="ECO:0000259" key="1">
    <source>
        <dbReference type="Pfam" id="PF00535"/>
    </source>
</evidence>
<proteinExistence type="predicted"/>
<dbReference type="AlphaFoldDB" id="A0A367FX61"/>
<dbReference type="SUPFAM" id="SSF53448">
    <property type="entry name" value="Nucleotide-diphospho-sugar transferases"/>
    <property type="match status" value="1"/>
</dbReference>
<dbReference type="InterPro" id="IPR001173">
    <property type="entry name" value="Glyco_trans_2-like"/>
</dbReference>
<dbReference type="InterPro" id="IPR019734">
    <property type="entry name" value="TPR_rpt"/>
</dbReference>
<dbReference type="Pfam" id="PF00535">
    <property type="entry name" value="Glycos_transf_2"/>
    <property type="match status" value="1"/>
</dbReference>
<accession>A0A367FX61</accession>
<feature type="domain" description="Glycosyltransferase 2-like" evidence="1">
    <location>
        <begin position="5"/>
        <end position="146"/>
    </location>
</feature>
<keyword evidence="2" id="KW-0808">Transferase</keyword>
<dbReference type="InterPro" id="IPR029044">
    <property type="entry name" value="Nucleotide-diphossugar_trans"/>
</dbReference>
<dbReference type="GO" id="GO:0016740">
    <property type="term" value="F:transferase activity"/>
    <property type="evidence" value="ECO:0007669"/>
    <property type="project" value="UniProtKB-KW"/>
</dbReference>